<keyword evidence="3" id="KW-1185">Reference proteome</keyword>
<name>A0A1H9EPL8_9SPIR</name>
<feature type="transmembrane region" description="Helical" evidence="1">
    <location>
        <begin position="49"/>
        <end position="70"/>
    </location>
</feature>
<sequence>MRKALKLALIYFIILIPGTILGTLLYSLYLNLLGFIAGRDITFFRDQELFKSLFYVMFCMQIFILPLISYYRIRHPGGALQLTVYIVLCALTWALFVPCTFKLKDFCSRKFTFENKTESLSPNYFRKVDDDVYYFTTEFCVSTKGRAPEAQAIIIDTTENGGVEYKTIGDNSNFVLNRKAQPFREVQLKNIFGENSNPIPVDFRLLNSMISGAYSGGIQHILTLISFVLLLCSVYGITNFFDWRLLNAVILFITTALILCLNSVYFTPMFDSIKTTIMTKTFLKALSGIVSEPLLFILNCFFAFLFITSGVVKFAIRKHAKKAR</sequence>
<keyword evidence="1" id="KW-1133">Transmembrane helix</keyword>
<organism evidence="2 3">
    <name type="scientific">Treponema bryantii</name>
    <dbReference type="NCBI Taxonomy" id="163"/>
    <lineage>
        <taxon>Bacteria</taxon>
        <taxon>Pseudomonadati</taxon>
        <taxon>Spirochaetota</taxon>
        <taxon>Spirochaetia</taxon>
        <taxon>Spirochaetales</taxon>
        <taxon>Treponemataceae</taxon>
        <taxon>Treponema</taxon>
    </lineage>
</organism>
<keyword evidence="1" id="KW-0472">Membrane</keyword>
<dbReference type="EMBL" id="FOFU01000003">
    <property type="protein sequence ID" value="SEQ27552.1"/>
    <property type="molecule type" value="Genomic_DNA"/>
</dbReference>
<proteinExistence type="predicted"/>
<accession>A0A1H9EPL8</accession>
<feature type="transmembrane region" description="Helical" evidence="1">
    <location>
        <begin position="294"/>
        <end position="316"/>
    </location>
</feature>
<feature type="transmembrane region" description="Helical" evidence="1">
    <location>
        <begin position="217"/>
        <end position="238"/>
    </location>
</feature>
<feature type="transmembrane region" description="Helical" evidence="1">
    <location>
        <begin position="245"/>
        <end position="266"/>
    </location>
</feature>
<dbReference type="Proteomes" id="UP000182360">
    <property type="component" value="Unassembled WGS sequence"/>
</dbReference>
<gene>
    <name evidence="2" type="ORF">SAMN04487977_103235</name>
</gene>
<feature type="transmembrane region" description="Helical" evidence="1">
    <location>
        <begin position="7"/>
        <end position="29"/>
    </location>
</feature>
<dbReference type="AlphaFoldDB" id="A0A1H9EPL8"/>
<evidence type="ECO:0000256" key="1">
    <source>
        <dbReference type="SAM" id="Phobius"/>
    </source>
</evidence>
<evidence type="ECO:0000313" key="2">
    <source>
        <dbReference type="EMBL" id="SEQ27552.1"/>
    </source>
</evidence>
<protein>
    <submittedName>
        <fullName evidence="2">Uncharacterized protein</fullName>
    </submittedName>
</protein>
<keyword evidence="1" id="KW-0812">Transmembrane</keyword>
<evidence type="ECO:0000313" key="3">
    <source>
        <dbReference type="Proteomes" id="UP000182360"/>
    </source>
</evidence>
<dbReference type="RefSeq" id="WP_074642434.1">
    <property type="nucleotide sequence ID" value="NZ_FOFU01000003.1"/>
</dbReference>
<feature type="transmembrane region" description="Helical" evidence="1">
    <location>
        <begin position="82"/>
        <end position="103"/>
    </location>
</feature>
<dbReference type="OrthoDB" id="357685at2"/>
<reference evidence="2 3" key="1">
    <citation type="submission" date="2016-10" db="EMBL/GenBank/DDBJ databases">
        <authorList>
            <person name="de Groot N.N."/>
        </authorList>
    </citation>
    <scope>NUCLEOTIDE SEQUENCE [LARGE SCALE GENOMIC DNA]</scope>
    <source>
        <strain evidence="2 3">B25</strain>
    </source>
</reference>